<sequence>MATLHAEPTNLVPTISSCALLATDESADGMNNLFIGTHIMRTPVGTPGSAVPGAFPAHLKPDSSTATTALLASAQSYLPSLETATAVLMSCSITRIALTFCLHGLFAQPEPSLDSSTDPVAPSAFMASFEDMAVQFDRNQAAAKVWGQKRDLGNSSGDPADPESDADFRNLTISRISPMHLSSLRRLVVEASGSKGKSPSSNSDKRSRGSSSEPKPNTKPAVEQSLQVHVCSSCRKNHRQPYWPNPHWHRIREARGVEHRGTLYSRTRLGILDA</sequence>
<proteinExistence type="predicted"/>
<evidence type="ECO:0000313" key="2">
    <source>
        <dbReference type="EMBL" id="KAJ7026879.1"/>
    </source>
</evidence>
<feature type="region of interest" description="Disordered" evidence="1">
    <location>
        <begin position="190"/>
        <end position="226"/>
    </location>
</feature>
<gene>
    <name evidence="2" type="ORF">C8F04DRAFT_1399792</name>
</gene>
<accession>A0AAD6SFX2</accession>
<reference evidence="2" key="1">
    <citation type="submission" date="2023-03" db="EMBL/GenBank/DDBJ databases">
        <title>Massive genome expansion in bonnet fungi (Mycena s.s.) driven by repeated elements and novel gene families across ecological guilds.</title>
        <authorList>
            <consortium name="Lawrence Berkeley National Laboratory"/>
            <person name="Harder C.B."/>
            <person name="Miyauchi S."/>
            <person name="Viragh M."/>
            <person name="Kuo A."/>
            <person name="Thoen E."/>
            <person name="Andreopoulos B."/>
            <person name="Lu D."/>
            <person name="Skrede I."/>
            <person name="Drula E."/>
            <person name="Henrissat B."/>
            <person name="Morin E."/>
            <person name="Kohler A."/>
            <person name="Barry K."/>
            <person name="LaButti K."/>
            <person name="Morin E."/>
            <person name="Salamov A."/>
            <person name="Lipzen A."/>
            <person name="Mereny Z."/>
            <person name="Hegedus B."/>
            <person name="Baldrian P."/>
            <person name="Stursova M."/>
            <person name="Weitz H."/>
            <person name="Taylor A."/>
            <person name="Grigoriev I.V."/>
            <person name="Nagy L.G."/>
            <person name="Martin F."/>
            <person name="Kauserud H."/>
        </authorList>
    </citation>
    <scope>NUCLEOTIDE SEQUENCE</scope>
    <source>
        <strain evidence="2">CBHHK200</strain>
    </source>
</reference>
<keyword evidence="3" id="KW-1185">Reference proteome</keyword>
<dbReference type="AlphaFoldDB" id="A0AAD6SFX2"/>
<evidence type="ECO:0000256" key="1">
    <source>
        <dbReference type="SAM" id="MobiDB-lite"/>
    </source>
</evidence>
<feature type="compositionally biased region" description="Low complexity" evidence="1">
    <location>
        <begin position="192"/>
        <end position="202"/>
    </location>
</feature>
<comment type="caution">
    <text evidence="2">The sequence shown here is derived from an EMBL/GenBank/DDBJ whole genome shotgun (WGS) entry which is preliminary data.</text>
</comment>
<organism evidence="2 3">
    <name type="scientific">Mycena alexandri</name>
    <dbReference type="NCBI Taxonomy" id="1745969"/>
    <lineage>
        <taxon>Eukaryota</taxon>
        <taxon>Fungi</taxon>
        <taxon>Dikarya</taxon>
        <taxon>Basidiomycota</taxon>
        <taxon>Agaricomycotina</taxon>
        <taxon>Agaricomycetes</taxon>
        <taxon>Agaricomycetidae</taxon>
        <taxon>Agaricales</taxon>
        <taxon>Marasmiineae</taxon>
        <taxon>Mycenaceae</taxon>
        <taxon>Mycena</taxon>
    </lineage>
</organism>
<protein>
    <submittedName>
        <fullName evidence="2">Uncharacterized protein</fullName>
    </submittedName>
</protein>
<dbReference type="Proteomes" id="UP001218188">
    <property type="component" value="Unassembled WGS sequence"/>
</dbReference>
<name>A0AAD6SFX2_9AGAR</name>
<evidence type="ECO:0000313" key="3">
    <source>
        <dbReference type="Proteomes" id="UP001218188"/>
    </source>
</evidence>
<dbReference type="EMBL" id="JARJCM010000132">
    <property type="protein sequence ID" value="KAJ7026879.1"/>
    <property type="molecule type" value="Genomic_DNA"/>
</dbReference>